<dbReference type="InterPro" id="IPR032675">
    <property type="entry name" value="LRR_dom_sf"/>
</dbReference>
<evidence type="ECO:0000313" key="1">
    <source>
        <dbReference type="EMBL" id="QHT10108.1"/>
    </source>
</evidence>
<sequence>MEYLSKEIWTHCIEFLKLKELCTLSTCSKSIQKISLQSIQSLHWSLWKTHPKNSTTITRYLPHSPSSMKWFVTHLSSLSSLRRLVYHYEKKNKKFYDDLFPLFLQHFSSYSLDSSYPSLPFQLVHLDLYYTGHHPGLLHLLDSQQNTLQSFHFSTNNIQTLQCMSTPNLFLSFPHLHTFHFDIFEIQYEEGEYEHGNYKETLLEVLYPIFSMFACSGSLLHFSLTCYWQVVAVTALSILQHYQNSLFTLDLYGLKEDNSAINAITTFTCPLFPRLQRFRLSGNDLENCTATTSPNFLPFFILPSLQTLLLDRISCSLFQRLSEHCPFLLHLEIGSMMVHNDVVVPGDFFYFLSHTRVHFLHTLKVPFSIWRYHPFPPSSSFSFSHLQTLSVFDQCILPLDIPVMQQLGNYVRDWKVSEFDWNVSYEIRKELCPPFLHYHEWRDMLLSQGFSTFPKYYHRFSMSEPLSLSQWMFWNPPSSKEECREIREWKVWIRFPQIWSVISFLQQWHHSLEHFTIYYLSVENENELDDSLFETYLFRLMYFIKVFLSVPQSFPKLKTLRIIMNADNRNTHPHFGAEYEDWEKQINKKCPSLRDLEIGWVHE</sequence>
<dbReference type="SUPFAM" id="SSF52047">
    <property type="entry name" value="RNI-like"/>
    <property type="match status" value="1"/>
</dbReference>
<dbReference type="Gene3D" id="3.80.10.10">
    <property type="entry name" value="Ribonuclease Inhibitor"/>
    <property type="match status" value="1"/>
</dbReference>
<name>A0A6C0D011_9ZZZZ</name>
<evidence type="ECO:0008006" key="2">
    <source>
        <dbReference type="Google" id="ProtNLM"/>
    </source>
</evidence>
<proteinExistence type="predicted"/>
<dbReference type="EMBL" id="MN739518">
    <property type="protein sequence ID" value="QHT10108.1"/>
    <property type="molecule type" value="Genomic_DNA"/>
</dbReference>
<reference evidence="1" key="1">
    <citation type="journal article" date="2020" name="Nature">
        <title>Giant virus diversity and host interactions through global metagenomics.</title>
        <authorList>
            <person name="Schulz F."/>
            <person name="Roux S."/>
            <person name="Paez-Espino D."/>
            <person name="Jungbluth S."/>
            <person name="Walsh D.A."/>
            <person name="Denef V.J."/>
            <person name="McMahon K.D."/>
            <person name="Konstantinidis K.T."/>
            <person name="Eloe-Fadrosh E.A."/>
            <person name="Kyrpides N.C."/>
            <person name="Woyke T."/>
        </authorList>
    </citation>
    <scope>NUCLEOTIDE SEQUENCE</scope>
    <source>
        <strain evidence="1">GVMAG-M-3300023174-104</strain>
    </source>
</reference>
<dbReference type="AlphaFoldDB" id="A0A6C0D011"/>
<organism evidence="1">
    <name type="scientific">viral metagenome</name>
    <dbReference type="NCBI Taxonomy" id="1070528"/>
    <lineage>
        <taxon>unclassified sequences</taxon>
        <taxon>metagenomes</taxon>
        <taxon>organismal metagenomes</taxon>
    </lineage>
</organism>
<protein>
    <recommendedName>
        <fullName evidence="2">F-box domain-containing protein</fullName>
    </recommendedName>
</protein>
<accession>A0A6C0D011</accession>